<dbReference type="KEGG" id="lak:106171986"/>
<dbReference type="AlphaFoldDB" id="A0A1S3JCR7"/>
<accession>A0A1S3JCR7</accession>
<evidence type="ECO:0000313" key="1">
    <source>
        <dbReference type="Proteomes" id="UP000085678"/>
    </source>
</evidence>
<protein>
    <submittedName>
        <fullName evidence="2">Uncharacterized protein LOC106171986</fullName>
    </submittedName>
</protein>
<reference evidence="2" key="1">
    <citation type="submission" date="2025-08" db="UniProtKB">
        <authorList>
            <consortium name="RefSeq"/>
        </authorList>
    </citation>
    <scope>IDENTIFICATION</scope>
    <source>
        <tissue evidence="2">Gonads</tissue>
    </source>
</reference>
<organism evidence="1 2">
    <name type="scientific">Lingula anatina</name>
    <name type="common">Brachiopod</name>
    <name type="synonym">Lingula unguis</name>
    <dbReference type="NCBI Taxonomy" id="7574"/>
    <lineage>
        <taxon>Eukaryota</taxon>
        <taxon>Metazoa</taxon>
        <taxon>Spiralia</taxon>
        <taxon>Lophotrochozoa</taxon>
        <taxon>Brachiopoda</taxon>
        <taxon>Linguliformea</taxon>
        <taxon>Lingulata</taxon>
        <taxon>Lingulida</taxon>
        <taxon>Linguloidea</taxon>
        <taxon>Lingulidae</taxon>
        <taxon>Lingula</taxon>
    </lineage>
</organism>
<sequence length="262" mass="30496">MSMIDTTSRLAFSKDYRLPKPQYRFEDAGDYRQLMVSARKRNETEAMRKFWKSLKGFNLKGRDLQLDIVPRYETPHFPASPGPRFSSYITTYDLLGPTPAEGRAQSALYRRNIQTPVTNIARDYSQFTRAPSRNRRPHTTFSERDAQSPWFKEIRKDVPERVAYTMDMDPDFGNDRLAALQLPPAVKSREVVYYPAEYSGRKEFHISPEWNSERPQWGGIAREGHYQKRNEGHSQPSTGNLYGAYYGTVGPERYDFAQNAWK</sequence>
<dbReference type="GeneID" id="106171986"/>
<proteinExistence type="predicted"/>
<dbReference type="InParanoid" id="A0A1S3JCR7"/>
<gene>
    <name evidence="2" type="primary">LOC106171986</name>
</gene>
<keyword evidence="1" id="KW-1185">Reference proteome</keyword>
<name>A0A1S3JCR7_LINAN</name>
<dbReference type="RefSeq" id="XP_013407976.1">
    <property type="nucleotide sequence ID" value="XM_013552522.1"/>
</dbReference>
<dbReference type="Proteomes" id="UP000085678">
    <property type="component" value="Unplaced"/>
</dbReference>
<evidence type="ECO:0000313" key="2">
    <source>
        <dbReference type="RefSeq" id="XP_013407976.1"/>
    </source>
</evidence>